<protein>
    <recommendedName>
        <fullName evidence="2">peptide-methionine (R)-S-oxide reductase</fullName>
        <ecNumber evidence="2">1.8.4.12</ecNumber>
    </recommendedName>
</protein>
<keyword evidence="3 6" id="KW-0560">Oxidoreductase</keyword>
<proteinExistence type="inferred from homology"/>
<dbReference type="GO" id="GO:0005737">
    <property type="term" value="C:cytoplasm"/>
    <property type="evidence" value="ECO:0007669"/>
    <property type="project" value="TreeGrafter"/>
</dbReference>
<dbReference type="InterPro" id="IPR028427">
    <property type="entry name" value="Met_Sox_Rdtase_MsrB"/>
</dbReference>
<comment type="catalytic activity">
    <reaction evidence="4">
        <text>L-methionyl-[protein] + [thioredoxin]-disulfide + H2O = L-methionyl-(R)-S-oxide-[protein] + [thioredoxin]-dithiol</text>
        <dbReference type="Rhea" id="RHEA:24164"/>
        <dbReference type="Rhea" id="RHEA-COMP:10698"/>
        <dbReference type="Rhea" id="RHEA-COMP:10700"/>
        <dbReference type="Rhea" id="RHEA-COMP:12313"/>
        <dbReference type="Rhea" id="RHEA-COMP:12314"/>
        <dbReference type="ChEBI" id="CHEBI:15377"/>
        <dbReference type="ChEBI" id="CHEBI:16044"/>
        <dbReference type="ChEBI" id="CHEBI:29950"/>
        <dbReference type="ChEBI" id="CHEBI:45764"/>
        <dbReference type="ChEBI" id="CHEBI:50058"/>
        <dbReference type="EC" id="1.8.4.12"/>
    </reaction>
</comment>
<evidence type="ECO:0000256" key="1">
    <source>
        <dbReference type="ARBA" id="ARBA00007174"/>
    </source>
</evidence>
<evidence type="ECO:0000313" key="6">
    <source>
        <dbReference type="EMBL" id="AQM55944.1"/>
    </source>
</evidence>
<comment type="similarity">
    <text evidence="1">Belongs to the MsrB Met sulfoxide reductase family.</text>
</comment>
<evidence type="ECO:0000256" key="4">
    <source>
        <dbReference type="ARBA" id="ARBA00048488"/>
    </source>
</evidence>
<dbReference type="EMBL" id="KY311562">
    <property type="protein sequence ID" value="AQM55944.1"/>
    <property type="molecule type" value="Genomic_DNA"/>
</dbReference>
<reference evidence="6" key="1">
    <citation type="journal article" date="2017" name="Biology">
        <title>The Anti-Oxidant Defense System of the Marine Polar Ciliate Euplotes nobilii: Characterization of the MsrB Gene Family.</title>
        <authorList>
            <person name="Ricci F."/>
            <person name="Lauro F.M."/>
            <person name="Grzymski J.J."/>
            <person name="Read R."/>
            <person name="Bakiu R."/>
            <person name="Santovito G."/>
            <person name="Luporini P."/>
            <person name="Vallesi A."/>
        </authorList>
    </citation>
    <scope>NUCLEOTIDE SEQUENCE</scope>
</reference>
<organism evidence="6">
    <name type="scientific">Euplotes nobilii</name>
    <name type="common">Ciliate</name>
    <dbReference type="NCBI Taxonomy" id="184062"/>
    <lineage>
        <taxon>Eukaryota</taxon>
        <taxon>Sar</taxon>
        <taxon>Alveolata</taxon>
        <taxon>Ciliophora</taxon>
        <taxon>Intramacronucleata</taxon>
        <taxon>Spirotrichea</taxon>
        <taxon>Hypotrichia</taxon>
        <taxon>Euplotida</taxon>
        <taxon>Euplotidae</taxon>
        <taxon>Euplotes</taxon>
    </lineage>
</organism>
<dbReference type="GO" id="GO:0030091">
    <property type="term" value="P:protein repair"/>
    <property type="evidence" value="ECO:0007669"/>
    <property type="project" value="InterPro"/>
</dbReference>
<dbReference type="Gene3D" id="2.170.150.20">
    <property type="entry name" value="Peptide methionine sulfoxide reductase"/>
    <property type="match status" value="1"/>
</dbReference>
<gene>
    <name evidence="6" type="primary">msrB2</name>
</gene>
<dbReference type="PANTHER" id="PTHR10173:SF52">
    <property type="entry name" value="METHIONINE-R-SULFOXIDE REDUCTASE B1"/>
    <property type="match status" value="1"/>
</dbReference>
<feature type="domain" description="MsrB" evidence="5">
    <location>
        <begin position="38"/>
        <end position="112"/>
    </location>
</feature>
<dbReference type="Pfam" id="PF01641">
    <property type="entry name" value="SelR"/>
    <property type="match status" value="1"/>
</dbReference>
<dbReference type="BRENDA" id="1.8.4.12">
    <property type="organism ID" value="15318"/>
</dbReference>
<dbReference type="InterPro" id="IPR002579">
    <property type="entry name" value="Met_Sox_Rdtase_MsrB_dom"/>
</dbReference>
<dbReference type="SUPFAM" id="SSF51316">
    <property type="entry name" value="Mss4-like"/>
    <property type="match status" value="1"/>
</dbReference>
<sequence length="112" mass="12562">MSEEVKYDIKGKLTELQYKVTQEADTEPAFTGEYYQHLFQSDHKYKKNSGWPAFHDNSGNVTEVPVPNSGVKRMEVVCSNCKAHLGHVSKDNSSPSGIRYCVNSASLNFSEN</sequence>
<evidence type="ECO:0000256" key="2">
    <source>
        <dbReference type="ARBA" id="ARBA00012499"/>
    </source>
</evidence>
<evidence type="ECO:0000256" key="3">
    <source>
        <dbReference type="ARBA" id="ARBA00023002"/>
    </source>
</evidence>
<dbReference type="GO" id="GO:0006979">
    <property type="term" value="P:response to oxidative stress"/>
    <property type="evidence" value="ECO:0007669"/>
    <property type="project" value="InterPro"/>
</dbReference>
<dbReference type="PROSITE" id="PS51790">
    <property type="entry name" value="MSRB"/>
    <property type="match status" value="1"/>
</dbReference>
<dbReference type="AlphaFoldDB" id="A0A1Q1NIG3"/>
<dbReference type="InterPro" id="IPR011057">
    <property type="entry name" value="Mss4-like_sf"/>
</dbReference>
<name>A0A1Q1NIG3_EUPNO</name>
<dbReference type="EC" id="1.8.4.12" evidence="2"/>
<evidence type="ECO:0000259" key="5">
    <source>
        <dbReference type="PROSITE" id="PS51790"/>
    </source>
</evidence>
<dbReference type="PANTHER" id="PTHR10173">
    <property type="entry name" value="METHIONINE SULFOXIDE REDUCTASE"/>
    <property type="match status" value="1"/>
</dbReference>
<dbReference type="GO" id="GO:0033743">
    <property type="term" value="F:peptide-methionine (R)-S-oxide reductase activity"/>
    <property type="evidence" value="ECO:0007669"/>
    <property type="project" value="UniProtKB-EC"/>
</dbReference>
<accession>A0A1Q1NIG3</accession>